<dbReference type="PANTHER" id="PTHR11214:SF376">
    <property type="entry name" value="HEXOSYLTRANSFERASE"/>
    <property type="match status" value="1"/>
</dbReference>
<evidence type="ECO:0000313" key="12">
    <source>
        <dbReference type="Proteomes" id="UP001217089"/>
    </source>
</evidence>
<evidence type="ECO:0000256" key="6">
    <source>
        <dbReference type="ARBA" id="ARBA00022968"/>
    </source>
</evidence>
<evidence type="ECO:0000256" key="3">
    <source>
        <dbReference type="ARBA" id="ARBA00022676"/>
    </source>
</evidence>
<keyword evidence="6 10" id="KW-0735">Signal-anchor</keyword>
<evidence type="ECO:0000313" key="11">
    <source>
        <dbReference type="EMBL" id="KAJ8306550.1"/>
    </source>
</evidence>
<evidence type="ECO:0000256" key="4">
    <source>
        <dbReference type="ARBA" id="ARBA00022679"/>
    </source>
</evidence>
<dbReference type="PANTHER" id="PTHR11214">
    <property type="entry name" value="BETA-1,3-N-ACETYLGLUCOSAMINYLTRANSFERASE"/>
    <property type="match status" value="1"/>
</dbReference>
<comment type="caution">
    <text evidence="11">The sequence shown here is derived from an EMBL/GenBank/DDBJ whole genome shotgun (WGS) entry which is preliminary data.</text>
</comment>
<evidence type="ECO:0000256" key="10">
    <source>
        <dbReference type="RuleBase" id="RU363063"/>
    </source>
</evidence>
<keyword evidence="5 10" id="KW-0812">Transmembrane</keyword>
<dbReference type="EMBL" id="JARBDR010000813">
    <property type="protein sequence ID" value="KAJ8306550.1"/>
    <property type="molecule type" value="Genomic_DNA"/>
</dbReference>
<evidence type="ECO:0000256" key="5">
    <source>
        <dbReference type="ARBA" id="ARBA00022692"/>
    </source>
</evidence>
<name>A0ABQ9ESH2_TEGGR</name>
<comment type="similarity">
    <text evidence="2 10">Belongs to the glycosyltransferase 31 family.</text>
</comment>
<dbReference type="EC" id="2.4.1.-" evidence="10"/>
<keyword evidence="7 10" id="KW-1133">Transmembrane helix</keyword>
<gene>
    <name evidence="11" type="ORF">KUTeg_017095</name>
</gene>
<proteinExistence type="inferred from homology"/>
<sequence>MKKMSSCRMKNLLSWGQPDTHLTKEETCDKSKKSKNSDENLLEVEIEEKVSKQYLVSLEVHSIMKRKRTSPRVILKASITTVLVISVAFLILYTILLKYFTTSVPYHQYGGWSRYRLKFVAKSKGDNHKNLHHIYEDEMKSQPIRWNVSDIYGVNNIEPLCIKGTSFIILITSSPEHFSKRNEIRKTWCQPEKYGRPRNSWQCIFLVGEFYNSQEGSTKTNSNANLKEESQIHKDLLQGSYVDSYRNLTFKVVHGLHWVSRTCPVDYVLKTDDDCFVNANLLYKLVISHPNAYNVYIGNVLTELEKRKVVRDKQSRWHVPLDVYPEQYYPKYASGAGYLLSKDLVHRLVNVCKYIKPIPIEDAYIGILASKLEVSPAQSSRFTLMSAGWTICNYLYFIVIHSVVAEQQGTMHNNTISATQQCQGSSDIITWN</sequence>
<evidence type="ECO:0000256" key="8">
    <source>
        <dbReference type="ARBA" id="ARBA00023034"/>
    </source>
</evidence>
<keyword evidence="8 10" id="KW-0333">Golgi apparatus</keyword>
<dbReference type="Proteomes" id="UP001217089">
    <property type="component" value="Unassembled WGS sequence"/>
</dbReference>
<reference evidence="11 12" key="1">
    <citation type="submission" date="2022-12" db="EMBL/GenBank/DDBJ databases">
        <title>Chromosome-level genome of Tegillarca granosa.</title>
        <authorList>
            <person name="Kim J."/>
        </authorList>
    </citation>
    <scope>NUCLEOTIDE SEQUENCE [LARGE SCALE GENOMIC DNA]</scope>
    <source>
        <strain evidence="11">Teg-2019</strain>
        <tissue evidence="11">Adductor muscle</tissue>
    </source>
</reference>
<accession>A0ABQ9ESH2</accession>
<feature type="transmembrane region" description="Helical" evidence="10">
    <location>
        <begin position="73"/>
        <end position="96"/>
    </location>
</feature>
<dbReference type="Gene3D" id="3.90.550.50">
    <property type="match status" value="1"/>
</dbReference>
<keyword evidence="4" id="KW-0808">Transferase</keyword>
<organism evidence="11 12">
    <name type="scientific">Tegillarca granosa</name>
    <name type="common">Malaysian cockle</name>
    <name type="synonym">Anadara granosa</name>
    <dbReference type="NCBI Taxonomy" id="220873"/>
    <lineage>
        <taxon>Eukaryota</taxon>
        <taxon>Metazoa</taxon>
        <taxon>Spiralia</taxon>
        <taxon>Lophotrochozoa</taxon>
        <taxon>Mollusca</taxon>
        <taxon>Bivalvia</taxon>
        <taxon>Autobranchia</taxon>
        <taxon>Pteriomorphia</taxon>
        <taxon>Arcoida</taxon>
        <taxon>Arcoidea</taxon>
        <taxon>Arcidae</taxon>
        <taxon>Tegillarca</taxon>
    </lineage>
</organism>
<keyword evidence="9 10" id="KW-0472">Membrane</keyword>
<protein>
    <recommendedName>
        <fullName evidence="10">Hexosyltransferase</fullName>
        <ecNumber evidence="10">2.4.1.-</ecNumber>
    </recommendedName>
</protein>
<dbReference type="Pfam" id="PF01762">
    <property type="entry name" value="Galactosyl_T"/>
    <property type="match status" value="1"/>
</dbReference>
<evidence type="ECO:0000256" key="1">
    <source>
        <dbReference type="ARBA" id="ARBA00004323"/>
    </source>
</evidence>
<keyword evidence="12" id="KW-1185">Reference proteome</keyword>
<comment type="subcellular location">
    <subcellularLocation>
        <location evidence="1 10">Golgi apparatus membrane</location>
        <topology evidence="1 10">Single-pass type II membrane protein</topology>
    </subcellularLocation>
</comment>
<evidence type="ECO:0000256" key="9">
    <source>
        <dbReference type="ARBA" id="ARBA00023136"/>
    </source>
</evidence>
<evidence type="ECO:0000256" key="7">
    <source>
        <dbReference type="ARBA" id="ARBA00022989"/>
    </source>
</evidence>
<evidence type="ECO:0000256" key="2">
    <source>
        <dbReference type="ARBA" id="ARBA00008661"/>
    </source>
</evidence>
<dbReference type="InterPro" id="IPR002659">
    <property type="entry name" value="Glyco_trans_31"/>
</dbReference>
<keyword evidence="3 10" id="KW-0328">Glycosyltransferase</keyword>